<feature type="domain" description="TRAM" evidence="12">
    <location>
        <begin position="345"/>
        <end position="405"/>
    </location>
</feature>
<keyword evidence="7" id="KW-0479">Metal-binding</keyword>
<keyword evidence="5" id="KW-0808">Transferase</keyword>
<evidence type="ECO:0000259" key="13">
    <source>
        <dbReference type="PROSITE" id="PS51449"/>
    </source>
</evidence>
<evidence type="ECO:0000256" key="2">
    <source>
        <dbReference type="ARBA" id="ARBA00002399"/>
    </source>
</evidence>
<dbReference type="Gene3D" id="3.80.30.20">
    <property type="entry name" value="tm_1862 like domain"/>
    <property type="match status" value="1"/>
</dbReference>
<proteinExistence type="predicted"/>
<keyword evidence="16" id="KW-1185">Reference proteome</keyword>
<comment type="cofactor">
    <cofactor evidence="1">
        <name>[4Fe-4S] cluster</name>
        <dbReference type="ChEBI" id="CHEBI:49883"/>
    </cofactor>
</comment>
<evidence type="ECO:0000256" key="1">
    <source>
        <dbReference type="ARBA" id="ARBA00001966"/>
    </source>
</evidence>
<dbReference type="SMART" id="SM00729">
    <property type="entry name" value="Elp3"/>
    <property type="match status" value="1"/>
</dbReference>
<dbReference type="Proteomes" id="UP001595607">
    <property type="component" value="Unassembled WGS sequence"/>
</dbReference>
<dbReference type="Pfam" id="PF00919">
    <property type="entry name" value="UPF0004"/>
    <property type="match status" value="1"/>
</dbReference>
<dbReference type="Gene3D" id="3.40.50.12160">
    <property type="entry name" value="Methylthiotransferase, N-terminal domain"/>
    <property type="match status" value="1"/>
</dbReference>
<gene>
    <name evidence="15" type="primary">mtaB</name>
    <name evidence="15" type="ORF">ACFONP_05245</name>
</gene>
<organism evidence="15 16">
    <name type="scientific">Parvularcula lutaonensis</name>
    <dbReference type="NCBI Taxonomy" id="491923"/>
    <lineage>
        <taxon>Bacteria</taxon>
        <taxon>Pseudomonadati</taxon>
        <taxon>Pseudomonadota</taxon>
        <taxon>Alphaproteobacteria</taxon>
        <taxon>Parvularculales</taxon>
        <taxon>Parvularculaceae</taxon>
        <taxon>Parvularcula</taxon>
    </lineage>
</organism>
<dbReference type="InterPro" id="IPR058240">
    <property type="entry name" value="rSAM_sf"/>
</dbReference>
<protein>
    <recommendedName>
        <fullName evidence="3">tRNA (N(6)-L-threonylcarbamoyladenosine(37)-C(2))-methylthiotransferase</fullName>
        <ecNumber evidence="3">2.8.4.5</ecNumber>
    </recommendedName>
    <alternativeName>
        <fullName evidence="10">tRNA-t(6)A37 methylthiotransferase</fullName>
    </alternativeName>
</protein>
<evidence type="ECO:0000256" key="9">
    <source>
        <dbReference type="ARBA" id="ARBA00023014"/>
    </source>
</evidence>
<dbReference type="InterPro" id="IPR006638">
    <property type="entry name" value="Elp3/MiaA/NifB-like_rSAM"/>
</dbReference>
<dbReference type="PROSITE" id="PS50926">
    <property type="entry name" value="TRAM"/>
    <property type="match status" value="1"/>
</dbReference>
<dbReference type="PROSITE" id="PS51449">
    <property type="entry name" value="MTTASE_N"/>
    <property type="match status" value="1"/>
</dbReference>
<dbReference type="NCBIfam" id="TIGR00089">
    <property type="entry name" value="MiaB/RimO family radical SAM methylthiotransferase"/>
    <property type="match status" value="1"/>
</dbReference>
<dbReference type="EMBL" id="JBHRVA010000002">
    <property type="protein sequence ID" value="MFC3302134.1"/>
    <property type="molecule type" value="Genomic_DNA"/>
</dbReference>
<keyword evidence="8" id="KW-0408">Iron</keyword>
<dbReference type="InterPro" id="IPR002792">
    <property type="entry name" value="TRAM_dom"/>
</dbReference>
<evidence type="ECO:0000256" key="4">
    <source>
        <dbReference type="ARBA" id="ARBA00022485"/>
    </source>
</evidence>
<dbReference type="NCBIfam" id="TIGR01579">
    <property type="entry name" value="MiaB-like-C"/>
    <property type="match status" value="1"/>
</dbReference>
<dbReference type="PANTHER" id="PTHR11918">
    <property type="entry name" value="RADICAL SAM PROTEINS"/>
    <property type="match status" value="1"/>
</dbReference>
<keyword evidence="4" id="KW-0004">4Fe-4S</keyword>
<dbReference type="InterPro" id="IPR023404">
    <property type="entry name" value="rSAM_horseshoe"/>
</dbReference>
<feature type="domain" description="Radical SAM core" evidence="14">
    <location>
        <begin position="112"/>
        <end position="342"/>
    </location>
</feature>
<comment type="catalytic activity">
    <reaction evidence="11">
        <text>N(6)-L-threonylcarbamoyladenosine(37) in tRNA + (sulfur carrier)-SH + AH2 + 2 S-adenosyl-L-methionine = 2-methylsulfanyl-N(6)-L-threonylcarbamoyladenosine(37) in tRNA + (sulfur carrier)-H + 5'-deoxyadenosine + L-methionine + A + S-adenosyl-L-homocysteine + 2 H(+)</text>
        <dbReference type="Rhea" id="RHEA:37075"/>
        <dbReference type="Rhea" id="RHEA-COMP:10163"/>
        <dbReference type="Rhea" id="RHEA-COMP:11092"/>
        <dbReference type="Rhea" id="RHEA-COMP:14737"/>
        <dbReference type="Rhea" id="RHEA-COMP:14739"/>
        <dbReference type="ChEBI" id="CHEBI:13193"/>
        <dbReference type="ChEBI" id="CHEBI:15378"/>
        <dbReference type="ChEBI" id="CHEBI:17319"/>
        <dbReference type="ChEBI" id="CHEBI:17499"/>
        <dbReference type="ChEBI" id="CHEBI:29917"/>
        <dbReference type="ChEBI" id="CHEBI:57844"/>
        <dbReference type="ChEBI" id="CHEBI:57856"/>
        <dbReference type="ChEBI" id="CHEBI:59789"/>
        <dbReference type="ChEBI" id="CHEBI:64428"/>
        <dbReference type="ChEBI" id="CHEBI:74418"/>
        <dbReference type="ChEBI" id="CHEBI:74420"/>
        <dbReference type="EC" id="2.8.4.5"/>
    </reaction>
</comment>
<evidence type="ECO:0000256" key="3">
    <source>
        <dbReference type="ARBA" id="ARBA00013273"/>
    </source>
</evidence>
<evidence type="ECO:0000256" key="7">
    <source>
        <dbReference type="ARBA" id="ARBA00022723"/>
    </source>
</evidence>
<comment type="function">
    <text evidence="2">Catalyzes the methylthiolation of N6-threonylcarbamoyladenosine (t(6)A), leading to the formation of 2-methylthio-N6-threonylcarbamoyladenosine (ms(2)t(6)A) at position 37 in tRNAs that read codons beginning with adenine.</text>
</comment>
<keyword evidence="6" id="KW-0949">S-adenosyl-L-methionine</keyword>
<evidence type="ECO:0000259" key="12">
    <source>
        <dbReference type="PROSITE" id="PS50926"/>
    </source>
</evidence>
<dbReference type="InterPro" id="IPR020612">
    <property type="entry name" value="Methylthiotransferase_CS"/>
</dbReference>
<dbReference type="InterPro" id="IPR005839">
    <property type="entry name" value="Methylthiotransferase"/>
</dbReference>
<evidence type="ECO:0000313" key="15">
    <source>
        <dbReference type="EMBL" id="MFC3302134.1"/>
    </source>
</evidence>
<comment type="caution">
    <text evidence="15">The sequence shown here is derived from an EMBL/GenBank/DDBJ whole genome shotgun (WGS) entry which is preliminary data.</text>
</comment>
<dbReference type="PROSITE" id="PS01278">
    <property type="entry name" value="MTTASE_RADICAL"/>
    <property type="match status" value="1"/>
</dbReference>
<dbReference type="SFLD" id="SFLDS00029">
    <property type="entry name" value="Radical_SAM"/>
    <property type="match status" value="1"/>
</dbReference>
<dbReference type="InterPro" id="IPR013848">
    <property type="entry name" value="Methylthiotransferase_N"/>
</dbReference>
<sequence length="405" mass="44038">MSENRAITVNLGCRLNASETEAMANLAEEGGTAPVIVNTCAVTREAVRQSRQAIRRAAKQNPGRPVVVTGCAAELEPEAFEAMPEVARRIPNGRKLDPAAWKLPETAPVRPRSIDVRAPLAVQNGCDHRCTFCIIPYGRGDARSLPVAEACDRAMELVERGAKEIVLTGVDLTSWGPDLGEGLSLGHLVEALNDRLPDDIWIRLSSIDGAEIDDRLFRLMTGVERIAPYAHLSLQAGHDMILKRMKRRHSRQDAIDLCHRLRDARPGIAFGADLIAGFPTETEEMFKASLDLVAECDLAYVHVFPFSPRAGTPAARMPQLPRDVVKDRAARLRAAAGEALARHLDARTGRTAEVLIEEIKHGAPRGRLADFTDVHFATGTPLSPGDRVVARLGKQDGRHLVASAG</sequence>
<feature type="domain" description="MTTase N-terminal" evidence="13">
    <location>
        <begin position="4"/>
        <end position="106"/>
    </location>
</feature>
<evidence type="ECO:0000313" key="16">
    <source>
        <dbReference type="Proteomes" id="UP001595607"/>
    </source>
</evidence>
<dbReference type="Pfam" id="PF04055">
    <property type="entry name" value="Radical_SAM"/>
    <property type="match status" value="1"/>
</dbReference>
<evidence type="ECO:0000259" key="14">
    <source>
        <dbReference type="PROSITE" id="PS51918"/>
    </source>
</evidence>
<dbReference type="PANTHER" id="PTHR11918:SF45">
    <property type="entry name" value="THREONYLCARBAMOYLADENOSINE TRNA METHYLTHIOTRANSFERASE"/>
    <property type="match status" value="1"/>
</dbReference>
<evidence type="ECO:0000256" key="6">
    <source>
        <dbReference type="ARBA" id="ARBA00022691"/>
    </source>
</evidence>
<dbReference type="SFLD" id="SFLDG01082">
    <property type="entry name" value="B12-binding_domain_containing"/>
    <property type="match status" value="1"/>
</dbReference>
<dbReference type="PROSITE" id="PS51918">
    <property type="entry name" value="RADICAL_SAM"/>
    <property type="match status" value="1"/>
</dbReference>
<dbReference type="InterPro" id="IPR006467">
    <property type="entry name" value="MiaB-like_bact"/>
</dbReference>
<dbReference type="EC" id="2.8.4.5" evidence="3"/>
<evidence type="ECO:0000256" key="8">
    <source>
        <dbReference type="ARBA" id="ARBA00023004"/>
    </source>
</evidence>
<reference evidence="16" key="1">
    <citation type="journal article" date="2019" name="Int. J. Syst. Evol. Microbiol.">
        <title>The Global Catalogue of Microorganisms (GCM) 10K type strain sequencing project: providing services to taxonomists for standard genome sequencing and annotation.</title>
        <authorList>
            <consortium name="The Broad Institute Genomics Platform"/>
            <consortium name="The Broad Institute Genome Sequencing Center for Infectious Disease"/>
            <person name="Wu L."/>
            <person name="Ma J."/>
        </authorList>
    </citation>
    <scope>NUCLEOTIDE SEQUENCE [LARGE SCALE GENOMIC DNA]</scope>
    <source>
        <strain evidence="16">KCTC 22245</strain>
    </source>
</reference>
<dbReference type="InterPro" id="IPR038135">
    <property type="entry name" value="Methylthiotransferase_N_sf"/>
</dbReference>
<evidence type="ECO:0000256" key="10">
    <source>
        <dbReference type="ARBA" id="ARBA00031213"/>
    </source>
</evidence>
<name>A0ABV7MBU6_9PROT</name>
<accession>A0ABV7MBU6</accession>
<dbReference type="InterPro" id="IPR007197">
    <property type="entry name" value="rSAM"/>
</dbReference>
<dbReference type="CDD" id="cd01335">
    <property type="entry name" value="Radical_SAM"/>
    <property type="match status" value="1"/>
</dbReference>
<dbReference type="SUPFAM" id="SSF102114">
    <property type="entry name" value="Radical SAM enzymes"/>
    <property type="match status" value="1"/>
</dbReference>
<keyword evidence="9" id="KW-0411">Iron-sulfur</keyword>
<evidence type="ECO:0000256" key="11">
    <source>
        <dbReference type="ARBA" id="ARBA00051661"/>
    </source>
</evidence>
<dbReference type="RefSeq" id="WP_189574452.1">
    <property type="nucleotide sequence ID" value="NZ_BMXU01000001.1"/>
</dbReference>
<evidence type="ECO:0000256" key="5">
    <source>
        <dbReference type="ARBA" id="ARBA00022679"/>
    </source>
</evidence>